<dbReference type="InterPro" id="IPR021345">
    <property type="entry name" value="DUF2961"/>
</dbReference>
<organism evidence="2 3">
    <name type="scientific">Nocardia albiluteola</name>
    <dbReference type="NCBI Taxonomy" id="2842303"/>
    <lineage>
        <taxon>Bacteria</taxon>
        <taxon>Bacillati</taxon>
        <taxon>Actinomycetota</taxon>
        <taxon>Actinomycetes</taxon>
        <taxon>Mycobacteriales</taxon>
        <taxon>Nocardiaceae</taxon>
        <taxon>Nocardia</taxon>
    </lineage>
</organism>
<name>A0ABS6AY07_9NOCA</name>
<feature type="compositionally biased region" description="Basic and acidic residues" evidence="1">
    <location>
        <begin position="209"/>
        <end position="226"/>
    </location>
</feature>
<comment type="caution">
    <text evidence="2">The sequence shown here is derived from an EMBL/GenBank/DDBJ whole genome shotgun (WGS) entry which is preliminary data.</text>
</comment>
<reference evidence="2 3" key="1">
    <citation type="submission" date="2021-06" db="EMBL/GenBank/DDBJ databases">
        <title>Actinomycetes sequencing.</title>
        <authorList>
            <person name="Shan Q."/>
        </authorList>
    </citation>
    <scope>NUCLEOTIDE SEQUENCE [LARGE SCALE GENOMIC DNA]</scope>
    <source>
        <strain evidence="2 3">NEAU-G5</strain>
    </source>
</reference>
<evidence type="ECO:0000313" key="3">
    <source>
        <dbReference type="Proteomes" id="UP000733379"/>
    </source>
</evidence>
<dbReference type="Proteomes" id="UP000733379">
    <property type="component" value="Unassembled WGS sequence"/>
</dbReference>
<proteinExistence type="predicted"/>
<dbReference type="Gene3D" id="2.60.120.1390">
    <property type="match status" value="3"/>
</dbReference>
<keyword evidence="3" id="KW-1185">Reference proteome</keyword>
<gene>
    <name evidence="2" type="ORF">KO481_15610</name>
</gene>
<evidence type="ECO:0000313" key="2">
    <source>
        <dbReference type="EMBL" id="MBU3062946.1"/>
    </source>
</evidence>
<dbReference type="Pfam" id="PF11175">
    <property type="entry name" value="DUF2961"/>
    <property type="match status" value="1"/>
</dbReference>
<evidence type="ECO:0000256" key="1">
    <source>
        <dbReference type="SAM" id="MobiDB-lite"/>
    </source>
</evidence>
<sequence length="676" mass="70989">MVVAVVLGAAAPGMPPAGATGPAPGGRSVGWDTFRHLDRLPYLDSGAETREFSSFDRSGGDFDPLTGNNNGSGGCLGPGGAGCMIAQDDGAGEIESVWFTRDGGVVSAMGNLRVELDGRTVVDAPLQSIVDGRLGAPFVFPLVANGNQSSGGVYIKVPMPYRRSMRISVASNLEYYHVVYRHFPDADGITAFDPAGRADDVIATMRSAGARDPKPEAPDTRHDRRTVNLPPGAEIPIAAASGSGSIAALRLRIAPAARNGLRLGIAFDGRVLVDAPVDEFFGAGYAAPPVRALMFATDPALGGWLSSWWPMPYARNVTAWLANGSPGPVNGIDTDVATVADPAWAPALAGGLAGYFTAYSHTGLTAPGQDWTFADQPGHGKFVGVSETMRGVTVPSAFSPDAPLFLEGAERVYADGAGSPRLYGTGTEDFFEGGWYFKAHVDKYPGSPPDHYPVGGVAFSDPLTGMPAAGGTGSGCPSYCLDAYRLMLTDAVDYRSGMRFGIEHGKRNLMPADYGSTAFLYTSALPAAAPGDRIDLADRNSRAAHAYSDPGAVRYPLVSQYEGTADTVPVPGTVRATSAPITFRTAIPPGNTGVVLERTGDQDRGYQSARVLVDGTPIGTWLQPRRNTIHRWLDDTYVLPAAATANKRVLTITLEPTPGSPPWTASRYRVAPLLGP</sequence>
<protein>
    <submittedName>
        <fullName evidence="2">DUF2961 domain-containing protein</fullName>
    </submittedName>
</protein>
<dbReference type="EMBL" id="JAHKNI010000004">
    <property type="protein sequence ID" value="MBU3062946.1"/>
    <property type="molecule type" value="Genomic_DNA"/>
</dbReference>
<feature type="region of interest" description="Disordered" evidence="1">
    <location>
        <begin position="208"/>
        <end position="229"/>
    </location>
</feature>
<accession>A0ABS6AY07</accession>